<keyword evidence="3" id="KW-0547">Nucleotide-binding</keyword>
<feature type="compositionally biased region" description="Basic and acidic residues" evidence="5">
    <location>
        <begin position="316"/>
        <end position="331"/>
    </location>
</feature>
<dbReference type="STRING" id="1114856.GCA_000383975_04186"/>
<dbReference type="InterPro" id="IPR013563">
    <property type="entry name" value="Oligopep_ABC_C"/>
</dbReference>
<dbReference type="InterPro" id="IPR017871">
    <property type="entry name" value="ABC_transporter-like_CS"/>
</dbReference>
<dbReference type="NCBIfam" id="TIGR01727">
    <property type="entry name" value="oligo_HPY"/>
    <property type="match status" value="1"/>
</dbReference>
<evidence type="ECO:0000256" key="4">
    <source>
        <dbReference type="ARBA" id="ARBA00022840"/>
    </source>
</evidence>
<evidence type="ECO:0000256" key="5">
    <source>
        <dbReference type="SAM" id="MobiDB-lite"/>
    </source>
</evidence>
<dbReference type="InterPro" id="IPR050319">
    <property type="entry name" value="ABC_transp_ATP-bind"/>
</dbReference>
<feature type="compositionally biased region" description="Basic and acidic residues" evidence="5">
    <location>
        <begin position="338"/>
        <end position="355"/>
    </location>
</feature>
<evidence type="ECO:0000313" key="8">
    <source>
        <dbReference type="Proteomes" id="UP000011599"/>
    </source>
</evidence>
<feature type="domain" description="ABC transporter" evidence="6">
    <location>
        <begin position="16"/>
        <end position="268"/>
    </location>
</feature>
<evidence type="ECO:0000256" key="1">
    <source>
        <dbReference type="ARBA" id="ARBA00005417"/>
    </source>
</evidence>
<dbReference type="PANTHER" id="PTHR43776:SF7">
    <property type="entry name" value="D,D-DIPEPTIDE TRANSPORT ATP-BINDING PROTEIN DDPF-RELATED"/>
    <property type="match status" value="1"/>
</dbReference>
<dbReference type="AlphaFoldDB" id="L9VKX7"/>
<dbReference type="PATRIC" id="fig|1114856.3.peg.4028"/>
<dbReference type="GO" id="GO:0015833">
    <property type="term" value="P:peptide transport"/>
    <property type="evidence" value="ECO:0007669"/>
    <property type="project" value="InterPro"/>
</dbReference>
<dbReference type="PROSITE" id="PS00211">
    <property type="entry name" value="ABC_TRANSPORTER_1"/>
    <property type="match status" value="1"/>
</dbReference>
<dbReference type="CDD" id="cd03257">
    <property type="entry name" value="ABC_NikE_OppD_transporters"/>
    <property type="match status" value="1"/>
</dbReference>
<comment type="similarity">
    <text evidence="1">Belongs to the ABC transporter superfamily.</text>
</comment>
<sequence>MGGEKHTTNDIGESLLEVKNISKHFDDSSLIDRIFGSSNPVKAVNGVSFEIHESETLGIVGESGCGKSTLGKTLLKLLDATSGTIRFRDQEVTSRSERNLQQFRSECQVVFQNPDSSLNPKKTIYSTLERPLKLFTDLSPEEREDRIIQLLEDVDLGIEFASRYPAELSGGEKQRVAIARAFAANPSFIVLDEPVSALDVSVQASILQLLEELRDEYNTSYLFISHDLSVINYICDRVAIMYLGEIMEVGTKAEIFEPPYHPYTRALLSSIPSTDPSEKMTRIRLDGDVPSPRNPPSGCPFQTRCPQKIGDECEAKHPQLREVDPSEDSQHRVSCLLDKSDMMSDINQKENNPDN</sequence>
<reference evidence="7 8" key="1">
    <citation type="journal article" date="2014" name="PLoS Genet.">
        <title>Phylogenetically driven sequencing of extremely halophilic archaea reveals strategies for static and dynamic osmo-response.</title>
        <authorList>
            <person name="Becker E.A."/>
            <person name="Seitzer P.M."/>
            <person name="Tritt A."/>
            <person name="Larsen D."/>
            <person name="Krusor M."/>
            <person name="Yao A.I."/>
            <person name="Wu D."/>
            <person name="Madern D."/>
            <person name="Eisen J.A."/>
            <person name="Darling A.E."/>
            <person name="Facciotti M.T."/>
        </authorList>
    </citation>
    <scope>NUCLEOTIDE SEQUENCE [LARGE SCALE GENOMIC DNA]</scope>
    <source>
        <strain evidence="7 8">GA33</strain>
    </source>
</reference>
<feature type="region of interest" description="Disordered" evidence="5">
    <location>
        <begin position="316"/>
        <end position="355"/>
    </location>
</feature>
<feature type="region of interest" description="Disordered" evidence="5">
    <location>
        <begin position="286"/>
        <end position="305"/>
    </location>
</feature>
<evidence type="ECO:0000259" key="6">
    <source>
        <dbReference type="PROSITE" id="PS50893"/>
    </source>
</evidence>
<dbReference type="SUPFAM" id="SSF52540">
    <property type="entry name" value="P-loop containing nucleoside triphosphate hydrolases"/>
    <property type="match status" value="1"/>
</dbReference>
<keyword evidence="8" id="KW-1185">Reference proteome</keyword>
<evidence type="ECO:0000313" key="7">
    <source>
        <dbReference type="EMBL" id="ELY37721.1"/>
    </source>
</evidence>
<dbReference type="GO" id="GO:0055085">
    <property type="term" value="P:transmembrane transport"/>
    <property type="evidence" value="ECO:0007669"/>
    <property type="project" value="UniProtKB-ARBA"/>
</dbReference>
<organism evidence="7 8">
    <name type="scientific">Natronorubrum tibetense GA33</name>
    <dbReference type="NCBI Taxonomy" id="1114856"/>
    <lineage>
        <taxon>Archaea</taxon>
        <taxon>Methanobacteriati</taxon>
        <taxon>Methanobacteriota</taxon>
        <taxon>Stenosarchaea group</taxon>
        <taxon>Halobacteria</taxon>
        <taxon>Halobacteriales</taxon>
        <taxon>Natrialbaceae</taxon>
        <taxon>Natronorubrum</taxon>
    </lineage>
</organism>
<keyword evidence="4" id="KW-0067">ATP-binding</keyword>
<dbReference type="SMART" id="SM00382">
    <property type="entry name" value="AAA"/>
    <property type="match status" value="1"/>
</dbReference>
<comment type="caution">
    <text evidence="7">The sequence shown here is derived from an EMBL/GenBank/DDBJ whole genome shotgun (WGS) entry which is preliminary data.</text>
</comment>
<dbReference type="GO" id="GO:0005524">
    <property type="term" value="F:ATP binding"/>
    <property type="evidence" value="ECO:0007669"/>
    <property type="project" value="UniProtKB-KW"/>
</dbReference>
<dbReference type="InterPro" id="IPR003439">
    <property type="entry name" value="ABC_transporter-like_ATP-bd"/>
</dbReference>
<accession>L9VKX7</accession>
<dbReference type="Pfam" id="PF00005">
    <property type="entry name" value="ABC_tran"/>
    <property type="match status" value="1"/>
</dbReference>
<proteinExistence type="inferred from homology"/>
<dbReference type="FunFam" id="3.40.50.300:FF:000016">
    <property type="entry name" value="Oligopeptide ABC transporter ATP-binding component"/>
    <property type="match status" value="1"/>
</dbReference>
<dbReference type="PROSITE" id="PS50893">
    <property type="entry name" value="ABC_TRANSPORTER_2"/>
    <property type="match status" value="1"/>
</dbReference>
<evidence type="ECO:0000256" key="3">
    <source>
        <dbReference type="ARBA" id="ARBA00022741"/>
    </source>
</evidence>
<dbReference type="eggNOG" id="arCOG00184">
    <property type="taxonomic scope" value="Archaea"/>
</dbReference>
<evidence type="ECO:0000256" key="2">
    <source>
        <dbReference type="ARBA" id="ARBA00022448"/>
    </source>
</evidence>
<protein>
    <submittedName>
        <fullName evidence="7">Peptide ABC transporter ATPase</fullName>
    </submittedName>
</protein>
<dbReference type="PANTHER" id="PTHR43776">
    <property type="entry name" value="TRANSPORT ATP-BINDING PROTEIN"/>
    <property type="match status" value="1"/>
</dbReference>
<dbReference type="InterPro" id="IPR003593">
    <property type="entry name" value="AAA+_ATPase"/>
</dbReference>
<dbReference type="InterPro" id="IPR027417">
    <property type="entry name" value="P-loop_NTPase"/>
</dbReference>
<dbReference type="GO" id="GO:0016887">
    <property type="term" value="F:ATP hydrolysis activity"/>
    <property type="evidence" value="ECO:0007669"/>
    <property type="project" value="InterPro"/>
</dbReference>
<dbReference type="EMBL" id="AOHW01000045">
    <property type="protein sequence ID" value="ELY37721.1"/>
    <property type="molecule type" value="Genomic_DNA"/>
</dbReference>
<name>L9VKX7_9EURY</name>
<gene>
    <name evidence="7" type="ORF">C496_19475</name>
</gene>
<dbReference type="Proteomes" id="UP000011599">
    <property type="component" value="Unassembled WGS sequence"/>
</dbReference>
<dbReference type="Pfam" id="PF08352">
    <property type="entry name" value="oligo_HPY"/>
    <property type="match status" value="1"/>
</dbReference>
<dbReference type="Gene3D" id="3.40.50.300">
    <property type="entry name" value="P-loop containing nucleotide triphosphate hydrolases"/>
    <property type="match status" value="1"/>
</dbReference>
<keyword evidence="2" id="KW-0813">Transport</keyword>